<dbReference type="GO" id="GO:0004673">
    <property type="term" value="F:protein histidine kinase activity"/>
    <property type="evidence" value="ECO:0007669"/>
    <property type="project" value="UniProtKB-EC"/>
</dbReference>
<dbReference type="PANTHER" id="PTHR24421">
    <property type="entry name" value="NITRATE/NITRITE SENSOR PROTEIN NARX-RELATED"/>
    <property type="match status" value="1"/>
</dbReference>
<accession>A0A1T4JI92</accession>
<evidence type="ECO:0000256" key="5">
    <source>
        <dbReference type="ARBA" id="ARBA00023012"/>
    </source>
</evidence>
<protein>
    <recommendedName>
        <fullName evidence="2">histidine kinase</fullName>
        <ecNumber evidence="2">2.7.13.3</ecNumber>
    </recommendedName>
</protein>
<evidence type="ECO:0000259" key="7">
    <source>
        <dbReference type="SMART" id="SM00387"/>
    </source>
</evidence>
<evidence type="ECO:0000256" key="6">
    <source>
        <dbReference type="SAM" id="Phobius"/>
    </source>
</evidence>
<dbReference type="AlphaFoldDB" id="A0A1T4JI92"/>
<dbReference type="EMBL" id="FUWG01000002">
    <property type="protein sequence ID" value="SJZ29895.1"/>
    <property type="molecule type" value="Genomic_DNA"/>
</dbReference>
<evidence type="ECO:0000256" key="2">
    <source>
        <dbReference type="ARBA" id="ARBA00012438"/>
    </source>
</evidence>
<dbReference type="InterPro" id="IPR036890">
    <property type="entry name" value="HATPase_C_sf"/>
</dbReference>
<reference evidence="8 9" key="1">
    <citation type="submission" date="2017-02" db="EMBL/GenBank/DDBJ databases">
        <authorList>
            <person name="Peterson S.W."/>
        </authorList>
    </citation>
    <scope>NUCLEOTIDE SEQUENCE [LARGE SCALE GENOMIC DNA]</scope>
    <source>
        <strain evidence="8 9">ATCC BAA-908</strain>
    </source>
</reference>
<dbReference type="EC" id="2.7.13.3" evidence="2"/>
<name>A0A1T4JI92_TREPO</name>
<evidence type="ECO:0000313" key="8">
    <source>
        <dbReference type="EMBL" id="SJZ29895.1"/>
    </source>
</evidence>
<keyword evidence="3" id="KW-0808">Transferase</keyword>
<keyword evidence="6" id="KW-0472">Membrane</keyword>
<evidence type="ECO:0000313" key="9">
    <source>
        <dbReference type="Proteomes" id="UP000190423"/>
    </source>
</evidence>
<evidence type="ECO:0000256" key="1">
    <source>
        <dbReference type="ARBA" id="ARBA00000085"/>
    </source>
</evidence>
<feature type="domain" description="Histidine kinase/HSP90-like ATPase" evidence="7">
    <location>
        <begin position="276"/>
        <end position="374"/>
    </location>
</feature>
<dbReference type="STRING" id="261392.SAMN02745149_00325"/>
<comment type="catalytic activity">
    <reaction evidence="1">
        <text>ATP + protein L-histidine = ADP + protein N-phospho-L-histidine.</text>
        <dbReference type="EC" id="2.7.13.3"/>
    </reaction>
</comment>
<dbReference type="SUPFAM" id="SSF55874">
    <property type="entry name" value="ATPase domain of HSP90 chaperone/DNA topoisomerase II/histidine kinase"/>
    <property type="match status" value="1"/>
</dbReference>
<keyword evidence="6" id="KW-1133">Transmembrane helix</keyword>
<sequence>MANFLGKFPKDKIAICCILTDMDKKQAAGSGFKIKTLFKIEFIFIYIAVLNFGFSIVCKTYTNKKIANLNSQMIKIQLEENSGIFNHQNLIQKLEYDYEPFTYFDSGLKAELSQILTFLGENKSTIEPIITFQNHMHQTESRLNFGYDSLLYCSLILIAIAVYLIAEKYFKNKIDFQRLKVMNEEQSKISRNLHDGVAQDLAALKLYLEKEDLPKSKFYAQQAFNEVRYMIGATHLDLNQSFEEIVRKMAATLEANYNISTKVYVGSTKIQNLNENIQVELIRILQESLSNISRHANASNVEIRFVDGIDDFKFIIKDDGKGFSEEEVTEKNSKGGRQHYGVSNIKERVELLGGTVDFIHEGGTTIAITIKDSVCR</sequence>
<dbReference type="PANTHER" id="PTHR24421:SF10">
    <property type="entry name" value="NITRATE_NITRITE SENSOR PROTEIN NARQ"/>
    <property type="match status" value="1"/>
</dbReference>
<proteinExistence type="predicted"/>
<gene>
    <name evidence="8" type="ORF">SAMN02745149_00325</name>
</gene>
<dbReference type="GO" id="GO:0000160">
    <property type="term" value="P:phosphorelay signal transduction system"/>
    <property type="evidence" value="ECO:0007669"/>
    <property type="project" value="UniProtKB-KW"/>
</dbReference>
<evidence type="ECO:0000256" key="4">
    <source>
        <dbReference type="ARBA" id="ARBA00022777"/>
    </source>
</evidence>
<feature type="transmembrane region" description="Helical" evidence="6">
    <location>
        <begin position="42"/>
        <end position="62"/>
    </location>
</feature>
<keyword evidence="5" id="KW-0902">Two-component regulatory system</keyword>
<dbReference type="CDD" id="cd16917">
    <property type="entry name" value="HATPase_UhpB-NarQ-NarX-like"/>
    <property type="match status" value="1"/>
</dbReference>
<dbReference type="Proteomes" id="UP000190423">
    <property type="component" value="Unassembled WGS sequence"/>
</dbReference>
<evidence type="ECO:0000256" key="3">
    <source>
        <dbReference type="ARBA" id="ARBA00022679"/>
    </source>
</evidence>
<keyword evidence="4 8" id="KW-0418">Kinase</keyword>
<dbReference type="Gene3D" id="3.30.565.10">
    <property type="entry name" value="Histidine kinase-like ATPase, C-terminal domain"/>
    <property type="match status" value="1"/>
</dbReference>
<dbReference type="SMART" id="SM00387">
    <property type="entry name" value="HATPase_c"/>
    <property type="match status" value="1"/>
</dbReference>
<keyword evidence="6" id="KW-0812">Transmembrane</keyword>
<dbReference type="Pfam" id="PF02518">
    <property type="entry name" value="HATPase_c"/>
    <property type="match status" value="1"/>
</dbReference>
<feature type="transmembrane region" description="Helical" evidence="6">
    <location>
        <begin position="149"/>
        <end position="166"/>
    </location>
</feature>
<organism evidence="8 9">
    <name type="scientific">Treponema porcinum</name>
    <dbReference type="NCBI Taxonomy" id="261392"/>
    <lineage>
        <taxon>Bacteria</taxon>
        <taxon>Pseudomonadati</taxon>
        <taxon>Spirochaetota</taxon>
        <taxon>Spirochaetia</taxon>
        <taxon>Spirochaetales</taxon>
        <taxon>Treponemataceae</taxon>
        <taxon>Treponema</taxon>
    </lineage>
</organism>
<dbReference type="InterPro" id="IPR003594">
    <property type="entry name" value="HATPase_dom"/>
</dbReference>
<keyword evidence="9" id="KW-1185">Reference proteome</keyword>
<dbReference type="InterPro" id="IPR050482">
    <property type="entry name" value="Sensor_HK_TwoCompSys"/>
</dbReference>